<proteinExistence type="inferred from homology"/>
<dbReference type="Proteomes" id="UP000156762">
    <property type="component" value="Segment"/>
</dbReference>
<dbReference type="EMBL" id="MN636841">
    <property type="protein sequence ID" value="QKS69020.1"/>
    <property type="molecule type" value="Genomic_DNA"/>
</dbReference>
<dbReference type="InterPro" id="IPR001650">
    <property type="entry name" value="Helicase_C-like"/>
</dbReference>
<dbReference type="Proteomes" id="UP000319919">
    <property type="component" value="Segment"/>
</dbReference>
<keyword evidence="4" id="KW-0378">Hydrolase</keyword>
<evidence type="ECO:0000313" key="13">
    <source>
        <dbReference type="EMBL" id="AOO78644.1"/>
    </source>
</evidence>
<keyword evidence="10" id="KW-0472">Membrane</keyword>
<accession>Q8JTT4</accession>
<keyword evidence="7" id="KW-0010">Activator</keyword>
<reference evidence="15" key="2">
    <citation type="submission" date="2016-08" db="EMBL/GenBank/DDBJ databases">
        <title>Complete Genome Sequences of the Neethling-like Lumpy Skin Disease Virus Strains from Three Commercial Live Attenuated Vaccines.</title>
        <authorList>
            <person name="Mathijs E."/>
            <person name="Vandenbussche F."/>
            <person name="Haegeman A."/>
            <person name="King A."/>
            <person name="Van Borm S."/>
            <person name="De Clercq K."/>
        </authorList>
    </citation>
    <scope>NUCLEOTIDE SEQUENCE</scope>
    <source>
        <strain evidence="14">Neethling-Herbivac vaccine</strain>
        <strain evidence="15">Neethling-LSD vaccine-OBP</strain>
        <strain evidence="13">SIS-Lumpyvax vaccine</strain>
    </source>
</reference>
<dbReference type="Proteomes" id="UP000509160">
    <property type="component" value="Segment"/>
</dbReference>
<evidence type="ECO:0000313" key="18">
    <source>
        <dbReference type="EMBL" id="QKS68562.1"/>
    </source>
</evidence>
<evidence type="ECO:0000313" key="23">
    <source>
        <dbReference type="Proteomes" id="UP000156762"/>
    </source>
</evidence>
<evidence type="ECO:0000313" key="26">
    <source>
        <dbReference type="Proteomes" id="UP000509250"/>
    </source>
</evidence>
<dbReference type="EMBL" id="MN636842">
    <property type="protein sequence ID" value="QKS69177.1"/>
    <property type="molecule type" value="Genomic_DNA"/>
</dbReference>
<feature type="domain" description="Helicase ATP-binding" evidence="11">
    <location>
        <begin position="32"/>
        <end position="185"/>
    </location>
</feature>
<reference evidence="16" key="3">
    <citation type="submission" date="2018-02" db="EMBL/GenBank/DDBJ databases">
        <title>Lumpy skin disease vaccine virus from skin biopsies.</title>
        <authorList>
            <person name="Lojkic I."/>
            <person name="Simic I."/>
            <person name="Kresic N."/>
            <person name="Bedekovic T."/>
        </authorList>
    </citation>
    <scope>NUCLEOTIDE SEQUENCE [LARGE SCALE GENOMIC DNA]</scope>
    <source>
        <strain evidence="16">Cro2016</strain>
    </source>
</reference>
<evidence type="ECO:0000256" key="5">
    <source>
        <dbReference type="ARBA" id="ARBA00022844"/>
    </source>
</evidence>
<dbReference type="InterPro" id="IPR002464">
    <property type="entry name" value="DNA/RNA_helicase_DEAH_CS"/>
</dbReference>
<dbReference type="Pfam" id="PF04851">
    <property type="entry name" value="ResIII"/>
    <property type="match status" value="1"/>
</dbReference>
<gene>
    <name evidence="12 14" type="ORF">LW084</name>
</gene>
<dbReference type="Proteomes" id="UP000509250">
    <property type="component" value="Segment"/>
</dbReference>
<evidence type="ECO:0000313" key="20">
    <source>
        <dbReference type="EMBL" id="QKS69020.1"/>
    </source>
</evidence>
<dbReference type="Proteomes" id="UP000509476">
    <property type="component" value="Segment"/>
</dbReference>
<dbReference type="EMBL" id="MN636840">
    <property type="protein sequence ID" value="QKS68863.1"/>
    <property type="molecule type" value="Genomic_DNA"/>
</dbReference>
<evidence type="ECO:0000256" key="4">
    <source>
        <dbReference type="ARBA" id="ARBA00022801"/>
    </source>
</evidence>
<dbReference type="EMBL" id="AF409138">
    <property type="protein sequence ID" value="AAN02809.1"/>
    <property type="molecule type" value="Genomic_DNA"/>
</dbReference>
<comment type="subcellular location">
    <subcellularLocation>
        <location evidence="1">Virion</location>
    </subcellularLocation>
</comment>
<dbReference type="EMBL" id="MN636838">
    <property type="protein sequence ID" value="QKS68562.1"/>
    <property type="molecule type" value="Genomic_DNA"/>
</dbReference>
<dbReference type="EMBL" id="MN636843">
    <property type="protein sequence ID" value="QKS69334.1"/>
    <property type="molecule type" value="Genomic_DNA"/>
</dbReference>
<evidence type="ECO:0000313" key="25">
    <source>
        <dbReference type="Proteomes" id="UP000509160"/>
    </source>
</evidence>
<dbReference type="EMBL" id="KX764645">
    <property type="protein sequence ID" value="AOO78961.1"/>
    <property type="molecule type" value="Genomic_DNA"/>
</dbReference>
<reference evidence="12 23" key="1">
    <citation type="journal article" date="2003" name="Arch. Virol.">
        <title>Comparative sequence analysis of the South African vaccine strain and two virulent field isolates of Lumpy skin disease virus.</title>
        <authorList>
            <person name="Kara P.D."/>
            <person name="Afonso C.L."/>
            <person name="Wallace D.B."/>
            <person name="Kutish G.F."/>
            <person name="Abolnik C."/>
            <person name="Lu Z."/>
            <person name="Vreede F.T."/>
            <person name="Taljaard L.C.F."/>
            <person name="Zsak A."/>
            <person name="Viljoen G.J."/>
            <person name="Rock D.L."/>
        </authorList>
    </citation>
    <scope>NUCLEOTIDE SEQUENCE [LARGE SCALE GENOMIC DNA]</scope>
    <source>
        <strain evidence="12">Neethling vaccine LW 1959</strain>
    </source>
</reference>
<dbReference type="InterPro" id="IPR006935">
    <property type="entry name" value="Helicase/UvrB_N"/>
</dbReference>
<evidence type="ECO:0000256" key="3">
    <source>
        <dbReference type="ARBA" id="ARBA00017865"/>
    </source>
</evidence>
<dbReference type="SMART" id="SM00487">
    <property type="entry name" value="DEXDc"/>
    <property type="match status" value="1"/>
</dbReference>
<dbReference type="GO" id="GO:0005524">
    <property type="term" value="F:ATP binding"/>
    <property type="evidence" value="ECO:0007669"/>
    <property type="project" value="InterPro"/>
</dbReference>
<dbReference type="EMBL" id="KX764643">
    <property type="protein sequence ID" value="AOO78644.1"/>
    <property type="molecule type" value="Genomic_DNA"/>
</dbReference>
<reference evidence="17 24" key="4">
    <citation type="submission" date="2019-01" db="EMBL/GenBank/DDBJ databases">
        <title>The Complete Genome Sequence of the Lumpy Skin Disease Virus Vaccine, Herbivac LS, Reveals a Mutation in the Superoxide Dismutase Gene Homolog.</title>
        <authorList>
            <person name="Douglass N."/>
            <person name="Van der Walt A."/>
            <person name="Omar R."/>
            <person name="Williamson A.-L."/>
        </authorList>
    </citation>
    <scope>NUCLEOTIDE SEQUENCE [LARGE SCALE GENOMIC DNA]</scope>
    <source>
        <strain evidence="17 24">Herbivac LS</strain>
    </source>
</reference>
<dbReference type="SUPFAM" id="SSF52540">
    <property type="entry name" value="P-loop containing nucleoside triphosphate hydrolases"/>
    <property type="match status" value="2"/>
</dbReference>
<keyword evidence="10" id="KW-0812">Transmembrane</keyword>
<dbReference type="InterPro" id="IPR014001">
    <property type="entry name" value="Helicase_ATP-bd"/>
</dbReference>
<evidence type="ECO:0000256" key="2">
    <source>
        <dbReference type="ARBA" id="ARBA00008152"/>
    </source>
</evidence>
<evidence type="ECO:0000313" key="16">
    <source>
        <dbReference type="EMBL" id="AVR51521.1"/>
    </source>
</evidence>
<dbReference type="Proteomes" id="UP000319782">
    <property type="component" value="Segment"/>
</dbReference>
<organismHost>
    <name type="scientific">Bos taurus</name>
    <name type="common">Bovine</name>
    <dbReference type="NCBI Taxonomy" id="9913"/>
</organismHost>
<dbReference type="EMBL" id="MG972412">
    <property type="protein sequence ID" value="AVR51521.1"/>
    <property type="molecule type" value="Genomic_DNA"/>
</dbReference>
<keyword evidence="10" id="KW-1133">Transmembrane helix</keyword>
<evidence type="ECO:0000313" key="24">
    <source>
        <dbReference type="Proteomes" id="UP000319919"/>
    </source>
</evidence>
<evidence type="ECO:0000313" key="19">
    <source>
        <dbReference type="EMBL" id="QKS68863.1"/>
    </source>
</evidence>
<name>A0A1C9HIA3_LSDV</name>
<dbReference type="EMBL" id="KX764644">
    <property type="protein sequence ID" value="AOO78803.1"/>
    <property type="molecule type" value="Genomic_DNA"/>
</dbReference>
<dbReference type="GO" id="GO:0003677">
    <property type="term" value="F:DNA binding"/>
    <property type="evidence" value="ECO:0007669"/>
    <property type="project" value="InterPro"/>
</dbReference>
<evidence type="ECO:0000313" key="12">
    <source>
        <dbReference type="EMBL" id="AAN02809.1"/>
    </source>
</evidence>
<keyword evidence="6" id="KW-0805">Transcription regulation</keyword>
<dbReference type="Proteomes" id="UP000315615">
    <property type="component" value="Segment"/>
</dbReference>
<evidence type="ECO:0000313" key="21">
    <source>
        <dbReference type="EMBL" id="QKS69177.1"/>
    </source>
</evidence>
<feature type="transmembrane region" description="Helical" evidence="10">
    <location>
        <begin position="42"/>
        <end position="62"/>
    </location>
</feature>
<organism evidence="15">
    <name type="scientific">Lumpy skin disease virus</name>
    <name type="common">LSDV</name>
    <dbReference type="NCBI Taxonomy" id="59509"/>
    <lineage>
        <taxon>Viruses</taxon>
        <taxon>Varidnaviria</taxon>
        <taxon>Bamfordvirae</taxon>
        <taxon>Nucleocytoviricota</taxon>
        <taxon>Pokkesviricetes</taxon>
        <taxon>Chitovirales</taxon>
        <taxon>Poxviridae</taxon>
        <taxon>Chordopoxvirinae</taxon>
        <taxon>Capripoxvirus</taxon>
        <taxon>Capripoxvirus lumpyskinpox</taxon>
    </lineage>
</organism>
<dbReference type="Proteomes" id="UP000318810">
    <property type="component" value="Segment"/>
</dbReference>
<accession>A0A1C9HIA3</accession>
<dbReference type="GO" id="GO:0016787">
    <property type="term" value="F:hydrolase activity"/>
    <property type="evidence" value="ECO:0007669"/>
    <property type="project" value="UniProtKB-KW"/>
</dbReference>
<dbReference type="Gene3D" id="3.40.50.300">
    <property type="entry name" value="P-loop containing nucleotide triphosphate hydrolases"/>
    <property type="match status" value="2"/>
</dbReference>
<dbReference type="PROSITE" id="PS00690">
    <property type="entry name" value="DEAH_ATP_HELICASE"/>
    <property type="match status" value="1"/>
</dbReference>
<evidence type="ECO:0000313" key="15">
    <source>
        <dbReference type="EMBL" id="AOO78961.1"/>
    </source>
</evidence>
<evidence type="ECO:0000313" key="22">
    <source>
        <dbReference type="EMBL" id="QKS69334.1"/>
    </source>
</evidence>
<dbReference type="PROSITE" id="PS51192">
    <property type="entry name" value="HELICASE_ATP_BIND_1"/>
    <property type="match status" value="1"/>
</dbReference>
<dbReference type="EMBL" id="MK441838">
    <property type="protein sequence ID" value="QBF55561.1"/>
    <property type="molecule type" value="Genomic_DNA"/>
</dbReference>
<dbReference type="GO" id="GO:0044423">
    <property type="term" value="C:virion component"/>
    <property type="evidence" value="ECO:0007669"/>
    <property type="project" value="UniProtKB-KW"/>
</dbReference>
<sequence>MNLGIIKLFNNHVNSIPNILPHQLATLDYLVRSIIDENKSVLLFHIMGSGKTIIALLFALVASKFKKVYILVPNINILKIFNYSMDVAINLFNSDFILENIFIYSTTSFYSLNYNDNVINYNGLSRYNNAIFIIDEAHNIFGNNTGELMTVIKNKNKIPFLLLSGSPITNTPITLSNIISLMSDEEINFGDIIVQGKKVFQILLNEHGVNVLKNILRGRISYYEMPDSDLPMIKYHGKNFLDTRVVYCNMSKLQEKDYINVRKLCNNEMFEKNMNNVSLAVLGQLNLINNLDILFQEQDKELYPNLKISNGILYGDELINLNISSKFKYFIDKITSLKGKHFIYFSNSTYGGVVIKYIMLSNGYSEYNGSQGTNPKLINGKPKMFTIVTSKMKSSLEDLLSVYNSPTNDDGSQIMFLFSSNIMSESYTLKEVRNIWFMTIPDTFSQYNQILGRSIRKFSYNNITEPVNVYLLATVYSDFDDDITSLDDYSLDEINTLPFDIKKLLYLKFKTKETNRIYSILESISENYTKEPHPYIIEIVLGEIIRQFFYHHSRIKFDNKQLIKEISSVLQNIELVKKYINDIVNGHFFVSNKVFDKSLLYRYNDEIITVPFKLSYEPFVWGVNFRKEHNLVSSP</sequence>
<evidence type="ECO:0000256" key="7">
    <source>
        <dbReference type="ARBA" id="ARBA00023159"/>
    </source>
</evidence>
<reference evidence="25 26" key="5">
    <citation type="journal article" date="2020" name="Transbound. Emerg. Dis.">
        <title>Potential link of single nucleotide polymorphisms (SNPs) to virulence of vaccine-associated field strains of lumpy skin disease virus in South Africa.</title>
        <authorList>
            <person name="van Schalkwyk A."/>
            <person name="Kara P."/>
            <person name="Ebersohn K."/>
            <person name="Mather A."/>
            <person name="Annandale C.H."/>
            <person name="Venter E.H."/>
            <person name="Wallace D.B."/>
        </authorList>
    </citation>
    <scope>NUCLEOTIDE SEQUENCE [LARGE SCALE GENOMIC DNA]</scope>
    <source>
        <strain evidence="22">LSD-148-GP-RSA-1997</strain>
        <strain evidence="20">LSD-220-1-NW-RSA-1993</strain>
        <strain evidence="21">LSD-220-2-NW-RSA-1993</strain>
        <strain evidence="19">LSD-248-NW-RSA-1993</strain>
        <strain evidence="18">LSD-58-LP-RSA-1993</strain>
    </source>
</reference>
<dbReference type="InterPro" id="IPR027417">
    <property type="entry name" value="P-loop_NTPase"/>
</dbReference>
<dbReference type="Proteomes" id="UP000318888">
    <property type="component" value="Segment"/>
</dbReference>
<keyword evidence="8" id="KW-0804">Transcription</keyword>
<evidence type="ECO:0000259" key="11">
    <source>
        <dbReference type="PROSITE" id="PS51192"/>
    </source>
</evidence>
<evidence type="ECO:0000313" key="14">
    <source>
        <dbReference type="EMBL" id="AOO78803.1"/>
    </source>
</evidence>
<protein>
    <recommendedName>
        <fullName evidence="3">Early transcription factor 70 kDa subunit</fullName>
    </recommendedName>
    <alternativeName>
        <fullName evidence="9">ATP-dependent helicase VETFS</fullName>
    </alternativeName>
</protein>
<keyword evidence="5" id="KW-0946">Virion</keyword>
<evidence type="ECO:0000256" key="8">
    <source>
        <dbReference type="ARBA" id="ARBA00023163"/>
    </source>
</evidence>
<evidence type="ECO:0000256" key="1">
    <source>
        <dbReference type="ARBA" id="ARBA00004328"/>
    </source>
</evidence>
<dbReference type="Proteomes" id="UP000509698">
    <property type="component" value="Segment"/>
</dbReference>
<evidence type="ECO:0000313" key="17">
    <source>
        <dbReference type="EMBL" id="QBF55561.1"/>
    </source>
</evidence>
<evidence type="ECO:0000256" key="10">
    <source>
        <dbReference type="SAM" id="Phobius"/>
    </source>
</evidence>
<evidence type="ECO:0000256" key="9">
    <source>
        <dbReference type="ARBA" id="ARBA00032553"/>
    </source>
</evidence>
<evidence type="ECO:0000256" key="6">
    <source>
        <dbReference type="ARBA" id="ARBA00023015"/>
    </source>
</evidence>
<dbReference type="Proteomes" id="UP000509537">
    <property type="component" value="Segment"/>
</dbReference>
<comment type="similarity">
    <text evidence="2">Belongs to the helicase family. VETF subfamily.</text>
</comment>
<dbReference type="Pfam" id="PF00271">
    <property type="entry name" value="Helicase_C"/>
    <property type="match status" value="1"/>
</dbReference>